<feature type="non-terminal residue" evidence="1">
    <location>
        <position position="48"/>
    </location>
</feature>
<name>A0A0F9CF52_9ZZZZ</name>
<protein>
    <submittedName>
        <fullName evidence="1">Uncharacterized protein</fullName>
    </submittedName>
</protein>
<dbReference type="EMBL" id="LAZR01044586">
    <property type="protein sequence ID" value="KKL04291.1"/>
    <property type="molecule type" value="Genomic_DNA"/>
</dbReference>
<reference evidence="1" key="1">
    <citation type="journal article" date="2015" name="Nature">
        <title>Complex archaea that bridge the gap between prokaryotes and eukaryotes.</title>
        <authorList>
            <person name="Spang A."/>
            <person name="Saw J.H."/>
            <person name="Jorgensen S.L."/>
            <person name="Zaremba-Niedzwiedzka K."/>
            <person name="Martijn J."/>
            <person name="Lind A.E."/>
            <person name="van Eijk R."/>
            <person name="Schleper C."/>
            <person name="Guy L."/>
            <person name="Ettema T.J."/>
        </authorList>
    </citation>
    <scope>NUCLEOTIDE SEQUENCE</scope>
</reference>
<gene>
    <name evidence="1" type="ORF">LCGC14_2617570</name>
</gene>
<accession>A0A0F9CF52</accession>
<organism evidence="1">
    <name type="scientific">marine sediment metagenome</name>
    <dbReference type="NCBI Taxonomy" id="412755"/>
    <lineage>
        <taxon>unclassified sequences</taxon>
        <taxon>metagenomes</taxon>
        <taxon>ecological metagenomes</taxon>
    </lineage>
</organism>
<sequence>MADRYSTQNLNRTLTNFAVSTWALGEDFVADMLSPIVRVGTLAGKYYK</sequence>
<comment type="caution">
    <text evidence="1">The sequence shown here is derived from an EMBL/GenBank/DDBJ whole genome shotgun (WGS) entry which is preliminary data.</text>
</comment>
<dbReference type="AlphaFoldDB" id="A0A0F9CF52"/>
<evidence type="ECO:0000313" key="1">
    <source>
        <dbReference type="EMBL" id="KKL04291.1"/>
    </source>
</evidence>
<proteinExistence type="predicted"/>